<organism evidence="2 3">
    <name type="scientific">Polypedilum vanderplanki</name>
    <name type="common">Sleeping chironomid midge</name>
    <dbReference type="NCBI Taxonomy" id="319348"/>
    <lineage>
        <taxon>Eukaryota</taxon>
        <taxon>Metazoa</taxon>
        <taxon>Ecdysozoa</taxon>
        <taxon>Arthropoda</taxon>
        <taxon>Hexapoda</taxon>
        <taxon>Insecta</taxon>
        <taxon>Pterygota</taxon>
        <taxon>Neoptera</taxon>
        <taxon>Endopterygota</taxon>
        <taxon>Diptera</taxon>
        <taxon>Nematocera</taxon>
        <taxon>Chironomoidea</taxon>
        <taxon>Chironomidae</taxon>
        <taxon>Chironominae</taxon>
        <taxon>Polypedilum</taxon>
        <taxon>Polypedilum</taxon>
    </lineage>
</organism>
<dbReference type="Pfam" id="PF06757">
    <property type="entry name" value="Ins_allergen_rp"/>
    <property type="match status" value="1"/>
</dbReference>
<proteinExistence type="predicted"/>
<accession>A0A9J6BZ22</accession>
<name>A0A9J6BZ22_POLVA</name>
<evidence type="ECO:0000313" key="2">
    <source>
        <dbReference type="EMBL" id="KAG5674803.1"/>
    </source>
</evidence>
<dbReference type="AlphaFoldDB" id="A0A9J6BZ22"/>
<feature type="signal peptide" evidence="1">
    <location>
        <begin position="1"/>
        <end position="16"/>
    </location>
</feature>
<keyword evidence="3" id="KW-1185">Reference proteome</keyword>
<sequence length="265" mass="31173">MKNIFVLVLLCGAAAAQVYCPNAPGELEIPSSHCCGGENGITGLAVFVREYFLLMQLDCMLDIFFDALLFDDEVLEFYMYLSSPEFEQLCIEIQEMPEWIELMNYFCFELDFDPFLYLNTMGSLLNIRHMKHPQNCVFEFPLPWSKKVDQTLIGTGSQPLSRLRDWPVTNQGIGGVVGLIDVLYYEIPHDKGYQLWVDMTDDPNSYLCRAYEKMRTPYFKYMVLRIEQKPEYIRFYQKLNQWGVNFTKFTDDLKKFLWESHYCQL</sequence>
<evidence type="ECO:0000256" key="1">
    <source>
        <dbReference type="SAM" id="SignalP"/>
    </source>
</evidence>
<dbReference type="EMBL" id="JADBJN010000002">
    <property type="protein sequence ID" value="KAG5674803.1"/>
    <property type="molecule type" value="Genomic_DNA"/>
</dbReference>
<dbReference type="InterPro" id="IPR010629">
    <property type="entry name" value="Ins_allergen"/>
</dbReference>
<reference evidence="2" key="1">
    <citation type="submission" date="2021-03" db="EMBL/GenBank/DDBJ databases">
        <title>Chromosome level genome of the anhydrobiotic midge Polypedilum vanderplanki.</title>
        <authorList>
            <person name="Yoshida Y."/>
            <person name="Kikawada T."/>
            <person name="Gusev O."/>
        </authorList>
    </citation>
    <scope>NUCLEOTIDE SEQUENCE</scope>
    <source>
        <strain evidence="2">NIAS01</strain>
        <tissue evidence="2">Whole body or cell culture</tissue>
    </source>
</reference>
<keyword evidence="1" id="KW-0732">Signal</keyword>
<comment type="caution">
    <text evidence="2">The sequence shown here is derived from an EMBL/GenBank/DDBJ whole genome shotgun (WGS) entry which is preliminary data.</text>
</comment>
<feature type="chain" id="PRO_5039913212" evidence="1">
    <location>
        <begin position="17"/>
        <end position="265"/>
    </location>
</feature>
<evidence type="ECO:0000313" key="3">
    <source>
        <dbReference type="Proteomes" id="UP001107558"/>
    </source>
</evidence>
<dbReference type="Proteomes" id="UP001107558">
    <property type="component" value="Chromosome 2"/>
</dbReference>
<protein>
    <submittedName>
        <fullName evidence="2">Uncharacterized protein</fullName>
    </submittedName>
</protein>
<gene>
    <name evidence="2" type="ORF">PVAND_004751</name>
</gene>
<dbReference type="OrthoDB" id="7756618at2759"/>